<dbReference type="EMBL" id="KB742946">
    <property type="protein sequence ID" value="EOB02581.1"/>
    <property type="molecule type" value="Genomic_DNA"/>
</dbReference>
<feature type="chain" id="PRO_5004343709" evidence="1">
    <location>
        <begin position="27"/>
        <end position="253"/>
    </location>
</feature>
<protein>
    <submittedName>
        <fullName evidence="2">Uncharacterized protein</fullName>
    </submittedName>
</protein>
<proteinExistence type="predicted"/>
<gene>
    <name evidence="2" type="ORF">Anapl_16837</name>
</gene>
<evidence type="ECO:0000256" key="1">
    <source>
        <dbReference type="SAM" id="SignalP"/>
    </source>
</evidence>
<name>R0JYB2_ANAPL</name>
<keyword evidence="1" id="KW-0732">Signal</keyword>
<dbReference type="AlphaFoldDB" id="R0JYB2"/>
<organism evidence="2 3">
    <name type="scientific">Anas platyrhynchos</name>
    <name type="common">Mallard</name>
    <name type="synonym">Anas boschas</name>
    <dbReference type="NCBI Taxonomy" id="8839"/>
    <lineage>
        <taxon>Eukaryota</taxon>
        <taxon>Metazoa</taxon>
        <taxon>Chordata</taxon>
        <taxon>Craniata</taxon>
        <taxon>Vertebrata</taxon>
        <taxon>Euteleostomi</taxon>
        <taxon>Archelosauria</taxon>
        <taxon>Archosauria</taxon>
        <taxon>Dinosauria</taxon>
        <taxon>Saurischia</taxon>
        <taxon>Theropoda</taxon>
        <taxon>Coelurosauria</taxon>
        <taxon>Aves</taxon>
        <taxon>Neognathae</taxon>
        <taxon>Galloanserae</taxon>
        <taxon>Anseriformes</taxon>
        <taxon>Anatidae</taxon>
        <taxon>Anatinae</taxon>
        <taxon>Anas</taxon>
    </lineage>
</organism>
<keyword evidence="3" id="KW-1185">Reference proteome</keyword>
<accession>R0JYB2</accession>
<reference evidence="3" key="1">
    <citation type="journal article" date="2013" name="Nat. Genet.">
        <title>The duck genome and transcriptome provide insight into an avian influenza virus reservoir species.</title>
        <authorList>
            <person name="Huang Y."/>
            <person name="Li Y."/>
            <person name="Burt D.W."/>
            <person name="Chen H."/>
            <person name="Zhang Y."/>
            <person name="Qian W."/>
            <person name="Kim H."/>
            <person name="Gan S."/>
            <person name="Zhao Y."/>
            <person name="Li J."/>
            <person name="Yi K."/>
            <person name="Feng H."/>
            <person name="Zhu P."/>
            <person name="Li B."/>
            <person name="Liu Q."/>
            <person name="Fairley S."/>
            <person name="Magor K.E."/>
            <person name="Du Z."/>
            <person name="Hu X."/>
            <person name="Goodman L."/>
            <person name="Tafer H."/>
            <person name="Vignal A."/>
            <person name="Lee T."/>
            <person name="Kim K.W."/>
            <person name="Sheng Z."/>
            <person name="An Y."/>
            <person name="Searle S."/>
            <person name="Herrero J."/>
            <person name="Groenen M.A."/>
            <person name="Crooijmans R.P."/>
            <person name="Faraut T."/>
            <person name="Cai Q."/>
            <person name="Webster R.G."/>
            <person name="Aldridge J.R."/>
            <person name="Warren W.C."/>
            <person name="Bartschat S."/>
            <person name="Kehr S."/>
            <person name="Marz M."/>
            <person name="Stadler P.F."/>
            <person name="Smith J."/>
            <person name="Kraus R.H."/>
            <person name="Zhao Y."/>
            <person name="Ren L."/>
            <person name="Fei J."/>
            <person name="Morisson M."/>
            <person name="Kaiser P."/>
            <person name="Griffin D.K."/>
            <person name="Rao M."/>
            <person name="Pitel F."/>
            <person name="Wang J."/>
            <person name="Li N."/>
        </authorList>
    </citation>
    <scope>NUCLEOTIDE SEQUENCE [LARGE SCALE GENOMIC DNA]</scope>
</reference>
<dbReference type="Proteomes" id="UP000296049">
    <property type="component" value="Unassembled WGS sequence"/>
</dbReference>
<feature type="signal peptide" evidence="1">
    <location>
        <begin position="1"/>
        <end position="26"/>
    </location>
</feature>
<evidence type="ECO:0000313" key="3">
    <source>
        <dbReference type="Proteomes" id="UP000296049"/>
    </source>
</evidence>
<evidence type="ECO:0000313" key="2">
    <source>
        <dbReference type="EMBL" id="EOB02581.1"/>
    </source>
</evidence>
<sequence length="253" mass="28304">MGNHTSLGTKTVLVTLQLILFTNNQAVYDPEIWDQTEVKWIKRGEHEKNNMISYSSVLFQEHKDNSTRIIRFYPDSGLQVEPLSDAGVPEVDLNPLGSHTVVCCEVPVQLEVALQKCPTHISLAVNRVIAVTDTMPKKMLSLYLSSSKSNNAGKRGSKLFDTEIHRSIPRWSFCRQKQKLRVWCLNIVAALMQEFPCSTRVSKEGPLHLPTPASCRPVRGTPHCEDTLAFCAKCEELLDPESEECFPAPGGLL</sequence>